<evidence type="ECO:0000259" key="5">
    <source>
        <dbReference type="Pfam" id="PF04357"/>
    </source>
</evidence>
<dbReference type="EMBL" id="SHKX01000012">
    <property type="protein sequence ID" value="RZU44975.1"/>
    <property type="molecule type" value="Genomic_DNA"/>
</dbReference>
<evidence type="ECO:0000313" key="7">
    <source>
        <dbReference type="Proteomes" id="UP000292423"/>
    </source>
</evidence>
<dbReference type="GO" id="GO:0005886">
    <property type="term" value="C:plasma membrane"/>
    <property type="evidence" value="ECO:0007669"/>
    <property type="project" value="InterPro"/>
</dbReference>
<keyword evidence="4" id="KW-0472">Membrane</keyword>
<keyword evidence="2" id="KW-0812">Transmembrane</keyword>
<dbReference type="Proteomes" id="UP000292423">
    <property type="component" value="Unassembled WGS sequence"/>
</dbReference>
<keyword evidence="7" id="KW-1185">Reference proteome</keyword>
<dbReference type="OrthoDB" id="5555605at2"/>
<accession>A0A4Q7Z5N9</accession>
<evidence type="ECO:0000256" key="4">
    <source>
        <dbReference type="ARBA" id="ARBA00023136"/>
    </source>
</evidence>
<evidence type="ECO:0000256" key="1">
    <source>
        <dbReference type="ARBA" id="ARBA00004167"/>
    </source>
</evidence>
<dbReference type="GO" id="GO:0009306">
    <property type="term" value="P:protein secretion"/>
    <property type="evidence" value="ECO:0007669"/>
    <property type="project" value="InterPro"/>
</dbReference>
<dbReference type="PANTHER" id="PTHR36985:SF1">
    <property type="entry name" value="TRANSLOCATION AND ASSEMBLY MODULE SUBUNIT TAMB"/>
    <property type="match status" value="1"/>
</dbReference>
<organism evidence="6 7">
    <name type="scientific">Fluviicoccus keumensis</name>
    <dbReference type="NCBI Taxonomy" id="1435465"/>
    <lineage>
        <taxon>Bacteria</taxon>
        <taxon>Pseudomonadati</taxon>
        <taxon>Pseudomonadota</taxon>
        <taxon>Gammaproteobacteria</taxon>
        <taxon>Moraxellales</taxon>
        <taxon>Moraxellaceae</taxon>
        <taxon>Fluviicoccus</taxon>
    </lineage>
</organism>
<feature type="domain" description="Translocation and assembly module TamB C-terminal" evidence="5">
    <location>
        <begin position="1012"/>
        <end position="1359"/>
    </location>
</feature>
<keyword evidence="3" id="KW-1133">Transmembrane helix</keyword>
<evidence type="ECO:0000256" key="3">
    <source>
        <dbReference type="ARBA" id="ARBA00022989"/>
    </source>
</evidence>
<sequence>MRGARKKQLRRWLRLSLRAVWRSSCHLLFVLLVLVFVVWVALCLAAGSPQGTRWLLEKVAALQPLIKFQVEGGTLRDGLQLSHFRFTGKKFHIDADRVSLQVTWASFLRGELFVDSLRGRNVRLIFNGPPNPNPVNLKHLRLPFRLVLAEGVLDQVAVVKTTGTLDATRLSLQNAAWLHEHLDVDDVELDHPRFHARLSGGIDFLAQYPLKATGSLQTAFLTSHGLKPLTARVDGDLAALHVNLVHRRPVPVEVITTLNVVQPTLDYQGVLRFGKMDVPWYPNLELKTRSGAVQVRGDRHGLSMVGDADMEGKLFPKGEYRWYARTDWHSLLLLPLQARTRLGGVLSLSGDIGWVGQPHWNLASRWDGVDLSRHWPQVHGLLSPLTGSLLTQGRATAQGAALGVQAEWDNGETWDVHLQSESWPWLWHQPVTLGFNWRNMQRDIPGLGETRSGQGSLQLAGTLDHYRLSTSMAMQSAKTPEGDWEITGHGGGRAFNADLLHYEGLAGAVNGDASVSPAGRGWQWNASLGLTDFRSDFWAPAWPATVSGPVTASGRLEAGHHDITLQQLALSGTLRDQPAAVQGNITMRLQPGQRYPDFKGQGVKLDWGRNHLEAEGGLWAGNWDLTLDSALEQLSLLDSRLDGALEGVTQLQGPLNRPAVTLNLLGGNLKGWGFSGDSLSVSGFMPALAEENGFLQIHGHNLSYADRIVPDATVVVEGTRQAHTIDWQVEADPVSAEGRLQGGLDKDETGNSRWHGESLESLVSIDDFDWRQEEGAFPVRWAAADNHVALGPHCWQADGARLCNREELIAAPAQARARLGLEGLEISRLSPLFPEGLAWNGSLEGDASLDWKKGELPQLAVQLTTRKGSIGLAQDDDDPLTLPYDRLGLKVASEDKRLRFRFETEAPHIGQGYVEAWLDPASKPYQINGALVLEQVNLAVLKPFFPGMAHLSGELNLAGGLSGAITGPDFYGDFTLAGAEISARDAPLDLTKININAAIRGQEAGIDGTFMSGEGQAVLKGKAEWKGEPSMALHLTGKDLALRQKPLISAQVDPDLNISVKPYLVDINGKVVVPEAFLRPQALSDKAIPLSPDVRVVDEARKARARVAKSMKQWAVNADIELLLRDKVQFEGFGLSSFMSGELRLQQQKQRGLQATGEIELKTTGTNTEARYEAYGQKLKIRKGQLLFAGPVTQPALNIEAIKEVADQVVGVRVEGRANAPTVQLFSDTPMTQDEMLGYLLIGRPLYQEGRLNVGGGSDTALLASAALSLGIRGGQGIASDIGSKVGLRDVALDAEGAGDETQFTVSGYLSPRLYLRYGVGVFTPVSKVTLRYKISHSLYLEAVSSLENALDLFYNIKY</sequence>
<dbReference type="GO" id="GO:0097347">
    <property type="term" value="C:TAM protein secretion complex"/>
    <property type="evidence" value="ECO:0007669"/>
    <property type="project" value="TreeGrafter"/>
</dbReference>
<reference evidence="6 7" key="1">
    <citation type="submission" date="2019-02" db="EMBL/GenBank/DDBJ databases">
        <title>Genomic Encyclopedia of Type Strains, Phase IV (KMG-IV): sequencing the most valuable type-strain genomes for metagenomic binning, comparative biology and taxonomic classification.</title>
        <authorList>
            <person name="Goeker M."/>
        </authorList>
    </citation>
    <scope>NUCLEOTIDE SEQUENCE [LARGE SCALE GENOMIC DNA]</scope>
    <source>
        <strain evidence="6 7">DSM 105135</strain>
    </source>
</reference>
<proteinExistence type="predicted"/>
<dbReference type="Pfam" id="PF04357">
    <property type="entry name" value="TamB"/>
    <property type="match status" value="1"/>
</dbReference>
<gene>
    <name evidence="6" type="ORF">EV700_1779</name>
</gene>
<dbReference type="InterPro" id="IPR007452">
    <property type="entry name" value="TamB_C"/>
</dbReference>
<dbReference type="PANTHER" id="PTHR36985">
    <property type="entry name" value="TRANSLOCATION AND ASSEMBLY MODULE SUBUNIT TAMB"/>
    <property type="match status" value="1"/>
</dbReference>
<dbReference type="RefSeq" id="WP_130412873.1">
    <property type="nucleotide sequence ID" value="NZ_SHKX01000012.1"/>
</dbReference>
<evidence type="ECO:0000313" key="6">
    <source>
        <dbReference type="EMBL" id="RZU44975.1"/>
    </source>
</evidence>
<comment type="caution">
    <text evidence="6">The sequence shown here is derived from an EMBL/GenBank/DDBJ whole genome shotgun (WGS) entry which is preliminary data.</text>
</comment>
<protein>
    <submittedName>
        <fullName evidence="6">Uncharacterized protein DUF490</fullName>
    </submittedName>
</protein>
<name>A0A4Q7Z5N9_9GAMM</name>
<evidence type="ECO:0000256" key="2">
    <source>
        <dbReference type="ARBA" id="ARBA00022692"/>
    </source>
</evidence>
<comment type="subcellular location">
    <subcellularLocation>
        <location evidence="1">Membrane</location>
        <topology evidence="1">Single-pass membrane protein</topology>
    </subcellularLocation>
</comment>